<dbReference type="Gene3D" id="6.10.250.940">
    <property type="match status" value="1"/>
</dbReference>
<dbReference type="Pfam" id="PF00450">
    <property type="entry name" value="Peptidase_S10"/>
    <property type="match status" value="1"/>
</dbReference>
<evidence type="ECO:0000256" key="1">
    <source>
        <dbReference type="SAM" id="MobiDB-lite"/>
    </source>
</evidence>
<feature type="region of interest" description="Disordered" evidence="1">
    <location>
        <begin position="144"/>
        <end position="255"/>
    </location>
</feature>
<dbReference type="Proteomes" id="UP001420932">
    <property type="component" value="Unassembled WGS sequence"/>
</dbReference>
<dbReference type="GO" id="GO:0004185">
    <property type="term" value="F:serine-type carboxypeptidase activity"/>
    <property type="evidence" value="ECO:0007669"/>
    <property type="project" value="InterPro"/>
</dbReference>
<proteinExistence type="predicted"/>
<dbReference type="EMBL" id="JBBNAF010000007">
    <property type="protein sequence ID" value="KAK9128275.1"/>
    <property type="molecule type" value="Genomic_DNA"/>
</dbReference>
<protein>
    <submittedName>
        <fullName evidence="2">Uncharacterized protein</fullName>
    </submittedName>
</protein>
<feature type="compositionally biased region" description="Basic residues" evidence="1">
    <location>
        <begin position="243"/>
        <end position="255"/>
    </location>
</feature>
<keyword evidence="3" id="KW-1185">Reference proteome</keyword>
<comment type="caution">
    <text evidence="2">The sequence shown here is derived from an EMBL/GenBank/DDBJ whole genome shotgun (WGS) entry which is preliminary data.</text>
</comment>
<evidence type="ECO:0000313" key="2">
    <source>
        <dbReference type="EMBL" id="KAK9128275.1"/>
    </source>
</evidence>
<sequence length="255" mass="28853">MVDALLVIPMAVLRIFRQVVREAEECGVGTLATFELSVTQSRADWRRTPVIRNQLHIWILVKGTDLISTAATKISVGVDVCMTYERHFYFNLPEVQKALHANRISLPYSWSMCRRQSDGLEWFTNEIVFRLLYLLVKHDTHQQALLSPDPPDPPPAGRRKHSHRPPLVEGAPAAPDPLDLPPVDRRKHSRHPPLADGTPAARYRDSRRKHALFAAHLPQHPRSAAACPRQPSPSPEYADAATRRPRRAGHRITTI</sequence>
<name>A0AAP0P4L3_9MAGN</name>
<dbReference type="InterPro" id="IPR001563">
    <property type="entry name" value="Peptidase_S10"/>
</dbReference>
<dbReference type="AlphaFoldDB" id="A0AAP0P4L3"/>
<dbReference type="GO" id="GO:0006508">
    <property type="term" value="P:proteolysis"/>
    <property type="evidence" value="ECO:0007669"/>
    <property type="project" value="InterPro"/>
</dbReference>
<reference evidence="2 3" key="1">
    <citation type="submission" date="2024-01" db="EMBL/GenBank/DDBJ databases">
        <title>Genome assemblies of Stephania.</title>
        <authorList>
            <person name="Yang L."/>
        </authorList>
    </citation>
    <scope>NUCLEOTIDE SEQUENCE [LARGE SCALE GENOMIC DNA]</scope>
    <source>
        <strain evidence="2">YNDBR</strain>
        <tissue evidence="2">Leaf</tissue>
    </source>
</reference>
<accession>A0AAP0P4L3</accession>
<evidence type="ECO:0000313" key="3">
    <source>
        <dbReference type="Proteomes" id="UP001420932"/>
    </source>
</evidence>
<gene>
    <name evidence="2" type="ORF">Syun_017072</name>
</gene>
<organism evidence="2 3">
    <name type="scientific">Stephania yunnanensis</name>
    <dbReference type="NCBI Taxonomy" id="152371"/>
    <lineage>
        <taxon>Eukaryota</taxon>
        <taxon>Viridiplantae</taxon>
        <taxon>Streptophyta</taxon>
        <taxon>Embryophyta</taxon>
        <taxon>Tracheophyta</taxon>
        <taxon>Spermatophyta</taxon>
        <taxon>Magnoliopsida</taxon>
        <taxon>Ranunculales</taxon>
        <taxon>Menispermaceae</taxon>
        <taxon>Menispermoideae</taxon>
        <taxon>Cissampelideae</taxon>
        <taxon>Stephania</taxon>
    </lineage>
</organism>